<name>L0HE10_METFS</name>
<keyword evidence="2" id="KW-1185">Reference proteome</keyword>
<dbReference type="SUPFAM" id="SSF52141">
    <property type="entry name" value="Uracil-DNA glycosylase-like"/>
    <property type="match status" value="1"/>
</dbReference>
<organism evidence="1 2">
    <name type="scientific">Methanoregula formicica (strain DSM 22288 / NBRC 105244 / SMSP)</name>
    <dbReference type="NCBI Taxonomy" id="593750"/>
    <lineage>
        <taxon>Archaea</taxon>
        <taxon>Methanobacteriati</taxon>
        <taxon>Methanobacteriota</taxon>
        <taxon>Stenosarchaea group</taxon>
        <taxon>Methanomicrobia</taxon>
        <taxon>Methanomicrobiales</taxon>
        <taxon>Methanoregulaceae</taxon>
        <taxon>Methanoregula</taxon>
    </lineage>
</organism>
<dbReference type="EMBL" id="CP003167">
    <property type="protein sequence ID" value="AGB02235.1"/>
    <property type="molecule type" value="Genomic_DNA"/>
</dbReference>
<evidence type="ECO:0000313" key="2">
    <source>
        <dbReference type="Proteomes" id="UP000010824"/>
    </source>
</evidence>
<proteinExistence type="predicted"/>
<gene>
    <name evidence="1" type="ordered locus">Metfor_1191</name>
</gene>
<dbReference type="AlphaFoldDB" id="L0HE10"/>
<dbReference type="STRING" id="593750.Metfor_1191"/>
<dbReference type="eggNOG" id="arCOG11662">
    <property type="taxonomic scope" value="Archaea"/>
</dbReference>
<accession>L0HE10</accession>
<protein>
    <submittedName>
        <fullName evidence="1">Uracil DNA glycosylase superfamily protein</fullName>
    </submittedName>
</protein>
<dbReference type="Proteomes" id="UP000010824">
    <property type="component" value="Chromosome"/>
</dbReference>
<dbReference type="KEGG" id="mfo:Metfor_1191"/>
<evidence type="ECO:0000313" key="1">
    <source>
        <dbReference type="EMBL" id="AGB02235.1"/>
    </source>
</evidence>
<reference evidence="1 2" key="2">
    <citation type="journal article" date="2014" name="Genome Announc.">
        <title>Complete Genome Sequence of Methanoregula formicica SMSPT, a Mesophilic Hydrogenotrophic Methanogen Isolated from a Methanogenic Upflow Anaerobic Sludge Blanket Reactor.</title>
        <authorList>
            <person name="Yamamoto K."/>
            <person name="Tamaki H."/>
            <person name="Cadillo-Quiroz H."/>
            <person name="Imachi H."/>
            <person name="Kyrpides N."/>
            <person name="Woyke T."/>
            <person name="Goodwin L."/>
            <person name="Zinder S.H."/>
            <person name="Kamagata Y."/>
            <person name="Liu W.T."/>
        </authorList>
    </citation>
    <scope>NUCLEOTIDE SEQUENCE [LARGE SCALE GENOMIC DNA]</scope>
    <source>
        <strain evidence="2">DSM 22288 / NBRC 105244 / SMSP</strain>
    </source>
</reference>
<sequence>MRRCAECDLDNQQNRDHPICIPLPSNDIKGCIISRDPTSAFIEPWKEPIITKGNFKFSNGEVPPKWLCKRIQSFMGFTPDSVEAKKLHTFFDLNCYWTHFHKCPTDKHGKGFPQFSYPNGKICADKWFEFECIKYDLNDKILILLGRDVERYFQERPDHPLLKSKYVFFLPHPSAANCGKGWSWNKCKSPDDPDLIKLNERLTKLMACITK</sequence>
<dbReference type="HOGENOM" id="CLU_1192638_0_0_2"/>
<dbReference type="InParanoid" id="L0HE10"/>
<reference evidence="2" key="1">
    <citation type="submission" date="2011-12" db="EMBL/GenBank/DDBJ databases">
        <title>Complete sequence of Methanoregula formicicum SMSP.</title>
        <authorList>
            <person name="Lucas S."/>
            <person name="Han J."/>
            <person name="Lapidus A."/>
            <person name="Cheng J.-F."/>
            <person name="Goodwin L."/>
            <person name="Pitluck S."/>
            <person name="Peters L."/>
            <person name="Ovchinnikova G."/>
            <person name="Teshima H."/>
            <person name="Detter J.C."/>
            <person name="Han C."/>
            <person name="Tapia R."/>
            <person name="Land M."/>
            <person name="Hauser L."/>
            <person name="Kyrpides N."/>
            <person name="Ivanova N."/>
            <person name="Pagani I."/>
            <person name="Imachi H."/>
            <person name="Tamaki H."/>
            <person name="Sekiguchi Y."/>
            <person name="Kamagata Y."/>
            <person name="Cadillo-Quiroz H."/>
            <person name="Zinder S."/>
            <person name="Liu W.-T."/>
            <person name="Woyke T."/>
        </authorList>
    </citation>
    <scope>NUCLEOTIDE SEQUENCE [LARGE SCALE GENOMIC DNA]</scope>
    <source>
        <strain evidence="2">DSM 22288 / NBRC 105244 / SMSP</strain>
    </source>
</reference>
<dbReference type="InterPro" id="IPR036895">
    <property type="entry name" value="Uracil-DNA_glycosylase-like_sf"/>
</dbReference>